<dbReference type="EMBL" id="PJQY01001211">
    <property type="protein sequence ID" value="PQQ04672.1"/>
    <property type="molecule type" value="Genomic_DNA"/>
</dbReference>
<dbReference type="Gene3D" id="1.25.40.10">
    <property type="entry name" value="Tetratricopeptide repeat domain"/>
    <property type="match status" value="2"/>
</dbReference>
<dbReference type="Pfam" id="PF13041">
    <property type="entry name" value="PPR_2"/>
    <property type="match status" value="2"/>
</dbReference>
<gene>
    <name evidence="4" type="ORF">Pyn_27525</name>
</gene>
<evidence type="ECO:0000256" key="3">
    <source>
        <dbReference type="PROSITE-ProRule" id="PRU00708"/>
    </source>
</evidence>
<evidence type="ECO:0000256" key="1">
    <source>
        <dbReference type="ARBA" id="ARBA00007626"/>
    </source>
</evidence>
<dbReference type="PROSITE" id="PS51375">
    <property type="entry name" value="PPR"/>
    <property type="match status" value="2"/>
</dbReference>
<dbReference type="PANTHER" id="PTHR46128:SF211">
    <property type="entry name" value="PENTACOTRIPEPTIDE-REPEAT REGION OF PRORP DOMAIN-CONTAINING PROTEIN"/>
    <property type="match status" value="1"/>
</dbReference>
<dbReference type="InterPro" id="IPR002885">
    <property type="entry name" value="PPR_rpt"/>
</dbReference>
<dbReference type="PANTHER" id="PTHR46128">
    <property type="entry name" value="MITOCHONDRIAL GROUP I INTRON SPLICING FACTOR CCM1"/>
    <property type="match status" value="1"/>
</dbReference>
<proteinExistence type="inferred from homology"/>
<keyword evidence="5" id="KW-1185">Reference proteome</keyword>
<sequence>MLFHGYRPDVITFTSLIDGYCRAGKLSQGLKLWQEMNAKNVSPSAYTFSVLINALCKENRLQEAHGFCKAGNVDEANLIVAEMEEKRCSPDKVTFTILILGNCMKGRMSEAISNFKRMLAIGCAPDNITVDSLISCLMKAGMPNQAHHIKTIAYKDLNLGMSPSQRADHLRGNAKITVAV</sequence>
<dbReference type="InterPro" id="IPR050872">
    <property type="entry name" value="PPR_P_subfamily"/>
</dbReference>
<feature type="repeat" description="PPR" evidence="3">
    <location>
        <begin position="9"/>
        <end position="43"/>
    </location>
</feature>
<dbReference type="InterPro" id="IPR011990">
    <property type="entry name" value="TPR-like_helical_dom_sf"/>
</dbReference>
<evidence type="ECO:0000256" key="2">
    <source>
        <dbReference type="ARBA" id="ARBA00022737"/>
    </source>
</evidence>
<dbReference type="NCBIfam" id="TIGR00756">
    <property type="entry name" value="PPR"/>
    <property type="match status" value="2"/>
</dbReference>
<protein>
    <submittedName>
        <fullName evidence="4">Pentatricopeptide repeat-containing protein</fullName>
    </submittedName>
</protein>
<evidence type="ECO:0000313" key="4">
    <source>
        <dbReference type="EMBL" id="PQQ04672.1"/>
    </source>
</evidence>
<feature type="repeat" description="PPR" evidence="3">
    <location>
        <begin position="91"/>
        <end position="125"/>
    </location>
</feature>
<dbReference type="AlphaFoldDB" id="A0A314YBG4"/>
<comment type="similarity">
    <text evidence="1">Belongs to the PPR family. P subfamily.</text>
</comment>
<organism evidence="4 5">
    <name type="scientific">Prunus yedoensis var. nudiflora</name>
    <dbReference type="NCBI Taxonomy" id="2094558"/>
    <lineage>
        <taxon>Eukaryota</taxon>
        <taxon>Viridiplantae</taxon>
        <taxon>Streptophyta</taxon>
        <taxon>Embryophyta</taxon>
        <taxon>Tracheophyta</taxon>
        <taxon>Spermatophyta</taxon>
        <taxon>Magnoliopsida</taxon>
        <taxon>eudicotyledons</taxon>
        <taxon>Gunneridae</taxon>
        <taxon>Pentapetalae</taxon>
        <taxon>rosids</taxon>
        <taxon>fabids</taxon>
        <taxon>Rosales</taxon>
        <taxon>Rosaceae</taxon>
        <taxon>Amygdaloideae</taxon>
        <taxon>Amygdaleae</taxon>
        <taxon>Prunus</taxon>
    </lineage>
</organism>
<name>A0A314YBG4_PRUYE</name>
<evidence type="ECO:0000313" key="5">
    <source>
        <dbReference type="Proteomes" id="UP000250321"/>
    </source>
</evidence>
<keyword evidence="2" id="KW-0677">Repeat</keyword>
<comment type="caution">
    <text evidence="4">The sequence shown here is derived from an EMBL/GenBank/DDBJ whole genome shotgun (WGS) entry which is preliminary data.</text>
</comment>
<dbReference type="STRING" id="2094558.A0A314YBG4"/>
<accession>A0A314YBG4</accession>
<dbReference type="Proteomes" id="UP000250321">
    <property type="component" value="Unassembled WGS sequence"/>
</dbReference>
<dbReference type="OrthoDB" id="185373at2759"/>
<reference evidence="4 5" key="1">
    <citation type="submission" date="2018-02" db="EMBL/GenBank/DDBJ databases">
        <title>Draft genome of wild Prunus yedoensis var. nudiflora.</title>
        <authorList>
            <person name="Baek S."/>
            <person name="Kim J.-H."/>
            <person name="Choi K."/>
            <person name="Kim G.-B."/>
            <person name="Cho A."/>
            <person name="Jang H."/>
            <person name="Shin C.-H."/>
            <person name="Yu H.-J."/>
            <person name="Mun J.-H."/>
        </authorList>
    </citation>
    <scope>NUCLEOTIDE SEQUENCE [LARGE SCALE GENOMIC DNA]</scope>
    <source>
        <strain evidence="5">cv. Jeju island</strain>
        <tissue evidence="4">Leaf</tissue>
    </source>
</reference>